<evidence type="ECO:0000256" key="6">
    <source>
        <dbReference type="SAM" id="Phobius"/>
    </source>
</evidence>
<feature type="transmembrane region" description="Helical" evidence="6">
    <location>
        <begin position="65"/>
        <end position="85"/>
    </location>
</feature>
<gene>
    <name evidence="8" type="primary">Slc22a15-008</name>
</gene>
<feature type="region of interest" description="Disordered" evidence="5">
    <location>
        <begin position="451"/>
        <end position="477"/>
    </location>
</feature>
<dbReference type="AlphaFoldDB" id="A0A6F9DT02"/>
<dbReference type="InterPro" id="IPR005828">
    <property type="entry name" value="MFS_sugar_transport-like"/>
</dbReference>
<dbReference type="CDD" id="cd17317">
    <property type="entry name" value="MFS_SLC22"/>
    <property type="match status" value="1"/>
</dbReference>
<evidence type="ECO:0000256" key="1">
    <source>
        <dbReference type="ARBA" id="ARBA00004141"/>
    </source>
</evidence>
<reference evidence="8" key="1">
    <citation type="submission" date="2020-04" db="EMBL/GenBank/DDBJ databases">
        <authorList>
            <person name="Neveu A P."/>
        </authorList>
    </citation>
    <scope>NUCLEOTIDE SEQUENCE</scope>
    <source>
        <tissue evidence="8">Whole embryo</tissue>
    </source>
</reference>
<evidence type="ECO:0000256" key="4">
    <source>
        <dbReference type="ARBA" id="ARBA00023136"/>
    </source>
</evidence>
<feature type="domain" description="Major facilitator superfamily (MFS) profile" evidence="7">
    <location>
        <begin position="20"/>
        <end position="437"/>
    </location>
</feature>
<dbReference type="Gene3D" id="1.20.1250.20">
    <property type="entry name" value="MFS general substrate transporter like domains"/>
    <property type="match status" value="1"/>
</dbReference>
<feature type="transmembrane region" description="Helical" evidence="6">
    <location>
        <begin position="180"/>
        <end position="202"/>
    </location>
</feature>
<keyword evidence="3 6" id="KW-1133">Transmembrane helix</keyword>
<feature type="transmembrane region" description="Helical" evidence="6">
    <location>
        <begin position="384"/>
        <end position="406"/>
    </location>
</feature>
<feature type="transmembrane region" description="Helical" evidence="6">
    <location>
        <begin position="155"/>
        <end position="174"/>
    </location>
</feature>
<feature type="transmembrane region" description="Helical" evidence="6">
    <location>
        <begin position="121"/>
        <end position="143"/>
    </location>
</feature>
<feature type="transmembrane region" description="Helical" evidence="6">
    <location>
        <begin position="326"/>
        <end position="345"/>
    </location>
</feature>
<dbReference type="SUPFAM" id="SSF103473">
    <property type="entry name" value="MFS general substrate transporter"/>
    <property type="match status" value="1"/>
</dbReference>
<name>A0A6F9DT02_9ASCI</name>
<dbReference type="EMBL" id="LR790281">
    <property type="protein sequence ID" value="CAB3266143.1"/>
    <property type="molecule type" value="mRNA"/>
</dbReference>
<protein>
    <submittedName>
        <fullName evidence="8">Solute carrier family 22 member 15-like</fullName>
    </submittedName>
</protein>
<accession>A0A6F9DT02</accession>
<dbReference type="InterPro" id="IPR020846">
    <property type="entry name" value="MFS_dom"/>
</dbReference>
<sequence>MNAEKAFEVVGGFGRFQIIIAAIIYTANFIYAQQMVLMVIVGANSTSDTNLTTIVTEFDLYDKKWVTDLVQSLFMGGYMVGAVAFGQASDIFGRKPVILISTALMIIACFCSGLAQSWQTFAVSRFFGGIFTGGSGVSLYVMLTELVGKNMWTKIGLTYQCCFSLGIMFLAGLSYAIQKWRIICMVSSALGVIVMPGFFFIIPESPRWLYSVGKTDAAEKVFLKIAKWNRKGVAEVVLEPIGDEKHVETHTLLDAFRHKKLAIWLLSLAFVWFTTSLLYYGLTMSAADLTPNLYLGVALSGAVEIPAVLSCIFLMDFKWLGRRGTVFMLLLVCCAVSVTTIFVPASAGTATLALGLTSKLCDAGIFSVIYVYSTEIFPAPLRTVALGTSSTVARIGAIIGSFIPLLLIEIPFLPYILFGATSFLAAMLILVLPVTLNQPLPQTIDDAIKPKYRKKNENDNQSLLPAENTEEDSGVNA</sequence>
<feature type="transmembrane region" description="Helical" evidence="6">
    <location>
        <begin position="293"/>
        <end position="314"/>
    </location>
</feature>
<evidence type="ECO:0000313" key="8">
    <source>
        <dbReference type="EMBL" id="CAB3266143.1"/>
    </source>
</evidence>
<keyword evidence="4 6" id="KW-0472">Membrane</keyword>
<comment type="subcellular location">
    <subcellularLocation>
        <location evidence="1">Membrane</location>
        <topology evidence="1">Multi-pass membrane protein</topology>
    </subcellularLocation>
</comment>
<dbReference type="Pfam" id="PF00083">
    <property type="entry name" value="Sugar_tr"/>
    <property type="match status" value="1"/>
</dbReference>
<keyword evidence="2 6" id="KW-0812">Transmembrane</keyword>
<dbReference type="GO" id="GO:0016020">
    <property type="term" value="C:membrane"/>
    <property type="evidence" value="ECO:0007669"/>
    <property type="project" value="UniProtKB-SubCell"/>
</dbReference>
<feature type="compositionally biased region" description="Acidic residues" evidence="5">
    <location>
        <begin position="468"/>
        <end position="477"/>
    </location>
</feature>
<proteinExistence type="evidence at transcript level"/>
<evidence type="ECO:0000259" key="7">
    <source>
        <dbReference type="PROSITE" id="PS50850"/>
    </source>
</evidence>
<evidence type="ECO:0000256" key="5">
    <source>
        <dbReference type="SAM" id="MobiDB-lite"/>
    </source>
</evidence>
<feature type="transmembrane region" description="Helical" evidence="6">
    <location>
        <begin position="412"/>
        <end position="432"/>
    </location>
</feature>
<dbReference type="GO" id="GO:0022857">
    <property type="term" value="F:transmembrane transporter activity"/>
    <property type="evidence" value="ECO:0007669"/>
    <property type="project" value="InterPro"/>
</dbReference>
<evidence type="ECO:0000256" key="3">
    <source>
        <dbReference type="ARBA" id="ARBA00022989"/>
    </source>
</evidence>
<evidence type="ECO:0000256" key="2">
    <source>
        <dbReference type="ARBA" id="ARBA00022692"/>
    </source>
</evidence>
<dbReference type="InterPro" id="IPR036259">
    <property type="entry name" value="MFS_trans_sf"/>
</dbReference>
<organism evidence="8">
    <name type="scientific">Phallusia mammillata</name>
    <dbReference type="NCBI Taxonomy" id="59560"/>
    <lineage>
        <taxon>Eukaryota</taxon>
        <taxon>Metazoa</taxon>
        <taxon>Chordata</taxon>
        <taxon>Tunicata</taxon>
        <taxon>Ascidiacea</taxon>
        <taxon>Phlebobranchia</taxon>
        <taxon>Ascidiidae</taxon>
        <taxon>Phallusia</taxon>
    </lineage>
</organism>
<dbReference type="PROSITE" id="PS50850">
    <property type="entry name" value="MFS"/>
    <property type="match status" value="1"/>
</dbReference>
<feature type="transmembrane region" description="Helical" evidence="6">
    <location>
        <begin position="261"/>
        <end position="281"/>
    </location>
</feature>
<feature type="transmembrane region" description="Helical" evidence="6">
    <location>
        <begin position="97"/>
        <end position="115"/>
    </location>
</feature>
<dbReference type="PANTHER" id="PTHR24064">
    <property type="entry name" value="SOLUTE CARRIER FAMILY 22 MEMBER"/>
    <property type="match status" value="1"/>
</dbReference>